<evidence type="ECO:0000313" key="3">
    <source>
        <dbReference type="Proteomes" id="UP000484255"/>
    </source>
</evidence>
<keyword evidence="3" id="KW-1185">Reference proteome</keyword>
<reference evidence="2 3" key="1">
    <citation type="submission" date="2020-02" db="EMBL/GenBank/DDBJ databases">
        <title>Ideonella bacterium strain TBM-1.</title>
        <authorList>
            <person name="Chen W.-M."/>
        </authorList>
    </citation>
    <scope>NUCLEOTIDE SEQUENCE [LARGE SCALE GENOMIC DNA]</scope>
    <source>
        <strain evidence="2 3">TBM-1</strain>
    </source>
</reference>
<proteinExistence type="predicted"/>
<feature type="compositionally biased region" description="Basic and acidic residues" evidence="1">
    <location>
        <begin position="32"/>
        <end position="44"/>
    </location>
</feature>
<organism evidence="2 3">
    <name type="scientific">Ideonella livida</name>
    <dbReference type="NCBI Taxonomy" id="2707176"/>
    <lineage>
        <taxon>Bacteria</taxon>
        <taxon>Pseudomonadati</taxon>
        <taxon>Pseudomonadota</taxon>
        <taxon>Betaproteobacteria</taxon>
        <taxon>Burkholderiales</taxon>
        <taxon>Sphaerotilaceae</taxon>
        <taxon>Ideonella</taxon>
    </lineage>
</organism>
<evidence type="ECO:0000256" key="1">
    <source>
        <dbReference type="SAM" id="MobiDB-lite"/>
    </source>
</evidence>
<gene>
    <name evidence="2" type="ORF">G3A44_19780</name>
</gene>
<feature type="region of interest" description="Disordered" evidence="1">
    <location>
        <begin position="32"/>
        <end position="55"/>
    </location>
</feature>
<accession>A0A7C9PJC4</accession>
<dbReference type="Proteomes" id="UP000484255">
    <property type="component" value="Unassembled WGS sequence"/>
</dbReference>
<protein>
    <submittedName>
        <fullName evidence="2">Uncharacterized protein</fullName>
    </submittedName>
</protein>
<dbReference type="EMBL" id="JAAGOH010000036">
    <property type="protein sequence ID" value="NDY93435.1"/>
    <property type="molecule type" value="Genomic_DNA"/>
</dbReference>
<dbReference type="RefSeq" id="WP_163459473.1">
    <property type="nucleotide sequence ID" value="NZ_JAAGOH010000036.1"/>
</dbReference>
<sequence length="129" mass="13972">MTNRVFAEATTGLAFVLTLSKRQCNTLLRLRAHEAAHGKPERSKSGGPRDGSLDRSAPAYIGIVQTDQLHPLRDRGLVFWFTDHKGEPRGFGGLTKAGELAADLLAEAGMTIEATNTLSVLKRMDRVAA</sequence>
<name>A0A7C9PJC4_9BURK</name>
<evidence type="ECO:0000313" key="2">
    <source>
        <dbReference type="EMBL" id="NDY93435.1"/>
    </source>
</evidence>
<comment type="caution">
    <text evidence="2">The sequence shown here is derived from an EMBL/GenBank/DDBJ whole genome shotgun (WGS) entry which is preliminary data.</text>
</comment>
<dbReference type="AlphaFoldDB" id="A0A7C9PJC4"/>